<comment type="caution">
    <text evidence="14">Lacks conserved residue(s) required for the propagation of feature annotation.</text>
</comment>
<dbReference type="NCBIfam" id="TIGR01260">
    <property type="entry name" value="ATP_synt_c"/>
    <property type="match status" value="1"/>
</dbReference>
<keyword evidence="11 14" id="KW-0472">Membrane</keyword>
<keyword evidence="10 14" id="KW-0446">Lipid-binding</keyword>
<comment type="function">
    <text evidence="14">Key component of the F(0) channel; it plays a direct role in translocation across the membrane. A homomeric c-ring of between 10-14 subunits forms the central stalk rotor element with the F(1) delta and epsilon subunits.</text>
</comment>
<dbReference type="GO" id="GO:0045259">
    <property type="term" value="C:proton-transporting ATP synthase complex"/>
    <property type="evidence" value="ECO:0007669"/>
    <property type="project" value="UniProtKB-KW"/>
</dbReference>
<dbReference type="InterPro" id="IPR020537">
    <property type="entry name" value="ATP_synth_F0_csu_DDCD_BS"/>
</dbReference>
<dbReference type="SUPFAM" id="SSF81333">
    <property type="entry name" value="F1F0 ATP synthase subunit C"/>
    <property type="match status" value="1"/>
</dbReference>
<evidence type="ECO:0000256" key="8">
    <source>
        <dbReference type="ARBA" id="ARBA00022989"/>
    </source>
</evidence>
<dbReference type="GO" id="GO:0046933">
    <property type="term" value="F:proton-transporting ATP synthase activity, rotational mechanism"/>
    <property type="evidence" value="ECO:0007669"/>
    <property type="project" value="UniProtKB-UniRule"/>
</dbReference>
<evidence type="ECO:0000256" key="10">
    <source>
        <dbReference type="ARBA" id="ARBA00023121"/>
    </source>
</evidence>
<evidence type="ECO:0000256" key="12">
    <source>
        <dbReference type="ARBA" id="ARBA00023310"/>
    </source>
</evidence>
<keyword evidence="8 14" id="KW-1133">Transmembrane helix</keyword>
<keyword evidence="9 14" id="KW-0406">Ion transport</keyword>
<feature type="transmembrane region" description="Helical" evidence="14">
    <location>
        <begin position="71"/>
        <end position="95"/>
    </location>
</feature>
<keyword evidence="12 14" id="KW-0066">ATP synthesis</keyword>
<dbReference type="Proteomes" id="UP000199322">
    <property type="component" value="Unassembled WGS sequence"/>
</dbReference>
<feature type="site" description="Reversibly protonated during proton transport" evidence="14">
    <location>
        <position position="78"/>
    </location>
</feature>
<evidence type="ECO:0000256" key="1">
    <source>
        <dbReference type="ARBA" id="ARBA00004141"/>
    </source>
</evidence>
<evidence type="ECO:0000313" key="17">
    <source>
        <dbReference type="Proteomes" id="UP000199322"/>
    </source>
</evidence>
<dbReference type="InterPro" id="IPR002379">
    <property type="entry name" value="ATPase_proteolipid_c-like_dom"/>
</dbReference>
<evidence type="ECO:0000256" key="2">
    <source>
        <dbReference type="ARBA" id="ARBA00006704"/>
    </source>
</evidence>
<sequence length="96" mass="9881">MDLQQMLQSLITEGGAIGWGLYYLGKLLGAGLAMGIGAIGPGIGEGNVGAHAMDSIARQPEMSGTITTRMLLAMAVTESTGLYSLVVSLVLLFVLP</sequence>
<evidence type="ECO:0000256" key="6">
    <source>
        <dbReference type="ARBA" id="ARBA00022692"/>
    </source>
</evidence>
<accession>A0A1G6N1P1</accession>
<evidence type="ECO:0000256" key="9">
    <source>
        <dbReference type="ARBA" id="ARBA00023065"/>
    </source>
</evidence>
<protein>
    <recommendedName>
        <fullName evidence="14">ATP synthase subunit c</fullName>
    </recommendedName>
    <alternativeName>
        <fullName evidence="14">ATP synthase F(0) sector subunit c</fullName>
    </alternativeName>
    <alternativeName>
        <fullName evidence="14">F-type ATPase subunit c</fullName>
        <shortName evidence="14">F-ATPase subunit c</shortName>
    </alternativeName>
    <alternativeName>
        <fullName evidence="14">Lipid-binding protein</fullName>
    </alternativeName>
</protein>
<keyword evidence="5 14" id="KW-0138">CF(0)</keyword>
<dbReference type="CDD" id="cd18121">
    <property type="entry name" value="ATP-synt_Fo_c"/>
    <property type="match status" value="1"/>
</dbReference>
<dbReference type="Pfam" id="PF00137">
    <property type="entry name" value="ATP-synt_C"/>
    <property type="match status" value="1"/>
</dbReference>
<evidence type="ECO:0000256" key="4">
    <source>
        <dbReference type="ARBA" id="ARBA00022475"/>
    </source>
</evidence>
<dbReference type="STRING" id="28234.SAMN04488588_1444"/>
<keyword evidence="6 14" id="KW-0812">Transmembrane</keyword>
<evidence type="ECO:0000256" key="11">
    <source>
        <dbReference type="ARBA" id="ARBA00023136"/>
    </source>
</evidence>
<dbReference type="EMBL" id="FMYV01000005">
    <property type="protein sequence ID" value="SDC61035.1"/>
    <property type="molecule type" value="Genomic_DNA"/>
</dbReference>
<dbReference type="GO" id="GO:0005886">
    <property type="term" value="C:plasma membrane"/>
    <property type="evidence" value="ECO:0007669"/>
    <property type="project" value="UniProtKB-SubCell"/>
</dbReference>
<evidence type="ECO:0000256" key="14">
    <source>
        <dbReference type="HAMAP-Rule" id="MF_01396"/>
    </source>
</evidence>
<dbReference type="InterPro" id="IPR000454">
    <property type="entry name" value="ATP_synth_F0_csu"/>
</dbReference>
<evidence type="ECO:0000256" key="3">
    <source>
        <dbReference type="ARBA" id="ARBA00022448"/>
    </source>
</evidence>
<dbReference type="HAMAP" id="MF_01396">
    <property type="entry name" value="ATP_synth_c_bact"/>
    <property type="match status" value="1"/>
</dbReference>
<keyword evidence="17" id="KW-1185">Reference proteome</keyword>
<name>A0A1G6N1P1_9BACT</name>
<dbReference type="RefSeq" id="WP_167849022.1">
    <property type="nucleotide sequence ID" value="NZ_FMYV01000005.1"/>
</dbReference>
<dbReference type="GO" id="GO:0033177">
    <property type="term" value="C:proton-transporting two-sector ATPase complex, proton-transporting domain"/>
    <property type="evidence" value="ECO:0007669"/>
    <property type="project" value="InterPro"/>
</dbReference>
<dbReference type="InterPro" id="IPR035921">
    <property type="entry name" value="F/V-ATP_Csub_sf"/>
</dbReference>
<dbReference type="NCBIfam" id="NF009999">
    <property type="entry name" value="PRK13471.1"/>
    <property type="match status" value="1"/>
</dbReference>
<keyword evidence="7 14" id="KW-0375">Hydrogen ion transport</keyword>
<dbReference type="InterPro" id="IPR005953">
    <property type="entry name" value="ATP_synth_csu_bac/chlpt"/>
</dbReference>
<dbReference type="PANTHER" id="PTHR10031:SF0">
    <property type="entry name" value="ATPASE PROTEIN 9"/>
    <property type="match status" value="1"/>
</dbReference>
<organism evidence="16 17">
    <name type="scientific">Geotoga petraea</name>
    <dbReference type="NCBI Taxonomy" id="28234"/>
    <lineage>
        <taxon>Bacteria</taxon>
        <taxon>Thermotogati</taxon>
        <taxon>Thermotogota</taxon>
        <taxon>Thermotogae</taxon>
        <taxon>Petrotogales</taxon>
        <taxon>Petrotogaceae</taxon>
        <taxon>Geotoga</taxon>
    </lineage>
</organism>
<dbReference type="GO" id="GO:0008289">
    <property type="term" value="F:lipid binding"/>
    <property type="evidence" value="ECO:0007669"/>
    <property type="project" value="UniProtKB-KW"/>
</dbReference>
<dbReference type="Gene3D" id="1.20.20.10">
    <property type="entry name" value="F1F0 ATP synthase subunit C"/>
    <property type="match status" value="1"/>
</dbReference>
<comment type="function">
    <text evidence="13 14">F(1)F(0) ATP synthase produces ATP from ADP in the presence of a proton or sodium gradient. F-type ATPases consist of two structural domains, F(1) containing the extramembraneous catalytic core and F(0) containing the membrane proton channel, linked together by a central stalk and a peripheral stalk. During catalysis, ATP synthesis in the catalytic domain of F(1) is coupled via a rotary mechanism of the central stalk subunits to proton translocation.</text>
</comment>
<gene>
    <name evidence="14" type="primary">atpE</name>
    <name evidence="16" type="ORF">SAMN04488588_1444</name>
</gene>
<reference evidence="16 17" key="1">
    <citation type="submission" date="2016-10" db="EMBL/GenBank/DDBJ databases">
        <authorList>
            <person name="de Groot N.N."/>
        </authorList>
    </citation>
    <scope>NUCLEOTIDE SEQUENCE [LARGE SCALE GENOMIC DNA]</scope>
    <source>
        <strain evidence="16 17">WG14</strain>
    </source>
</reference>
<proteinExistence type="inferred from homology"/>
<dbReference type="FunFam" id="1.20.20.10:FF:000004">
    <property type="entry name" value="ATP synthase subunit c"/>
    <property type="match status" value="1"/>
</dbReference>
<feature type="domain" description="V-ATPase proteolipid subunit C-like" evidence="15">
    <location>
        <begin position="28"/>
        <end position="91"/>
    </location>
</feature>
<evidence type="ECO:0000259" key="15">
    <source>
        <dbReference type="Pfam" id="PF00137"/>
    </source>
</evidence>
<evidence type="ECO:0000256" key="13">
    <source>
        <dbReference type="ARBA" id="ARBA00025198"/>
    </source>
</evidence>
<comment type="subcellular location">
    <subcellularLocation>
        <location evidence="14">Cell membrane</location>
        <topology evidence="14">Multi-pass membrane protein</topology>
    </subcellularLocation>
    <subcellularLocation>
        <location evidence="1">Membrane</location>
        <topology evidence="1">Multi-pass membrane protein</topology>
    </subcellularLocation>
</comment>
<dbReference type="PROSITE" id="PS00605">
    <property type="entry name" value="ATPASE_C"/>
    <property type="match status" value="1"/>
</dbReference>
<dbReference type="InterPro" id="IPR038662">
    <property type="entry name" value="ATP_synth_F0_csu_sf"/>
</dbReference>
<comment type="similarity">
    <text evidence="2 14">Belongs to the ATPase C chain family.</text>
</comment>
<evidence type="ECO:0000313" key="16">
    <source>
        <dbReference type="EMBL" id="SDC61035.1"/>
    </source>
</evidence>
<dbReference type="PRINTS" id="PR00124">
    <property type="entry name" value="ATPASEC"/>
</dbReference>
<keyword evidence="4 14" id="KW-1003">Cell membrane</keyword>
<keyword evidence="3 14" id="KW-0813">Transport</keyword>
<evidence type="ECO:0000256" key="5">
    <source>
        <dbReference type="ARBA" id="ARBA00022547"/>
    </source>
</evidence>
<dbReference type="PANTHER" id="PTHR10031">
    <property type="entry name" value="ATP SYNTHASE LIPID-BINDING PROTEIN, MITOCHONDRIAL"/>
    <property type="match status" value="1"/>
</dbReference>
<evidence type="ECO:0000256" key="7">
    <source>
        <dbReference type="ARBA" id="ARBA00022781"/>
    </source>
</evidence>
<dbReference type="AlphaFoldDB" id="A0A1G6N1P1"/>